<evidence type="ECO:0008006" key="3">
    <source>
        <dbReference type="Google" id="ProtNLM"/>
    </source>
</evidence>
<evidence type="ECO:0000313" key="2">
    <source>
        <dbReference type="Proteomes" id="UP001165168"/>
    </source>
</evidence>
<sequence length="88" mass="9283">MVARVLIHSGFFSIGVAALRASTRSMRRPSGAIVTGVSRSSWRVSADVAPSKRAGGAPFGCAPWYDAGLRSDYALALVVSRASLTLWT</sequence>
<organism evidence="1 2">
    <name type="scientific">Cellulosimicrobium cellulans</name>
    <name type="common">Arthrobacter luteus</name>
    <dbReference type="NCBI Taxonomy" id="1710"/>
    <lineage>
        <taxon>Bacteria</taxon>
        <taxon>Bacillati</taxon>
        <taxon>Actinomycetota</taxon>
        <taxon>Actinomycetes</taxon>
        <taxon>Micrococcales</taxon>
        <taxon>Promicromonosporaceae</taxon>
        <taxon>Cellulosimicrobium</taxon>
    </lineage>
</organism>
<gene>
    <name evidence="1" type="ORF">Ccel01_37110</name>
</gene>
<proteinExistence type="predicted"/>
<comment type="caution">
    <text evidence="1">The sequence shown here is derived from an EMBL/GenBank/DDBJ whole genome shotgun (WGS) entry which is preliminary data.</text>
</comment>
<dbReference type="AlphaFoldDB" id="A0AAV5P917"/>
<evidence type="ECO:0000313" key="1">
    <source>
        <dbReference type="EMBL" id="GLY59109.1"/>
    </source>
</evidence>
<accession>A0AAV5P917</accession>
<reference evidence="1" key="1">
    <citation type="submission" date="2023-03" db="EMBL/GenBank/DDBJ databases">
        <title>Cellulosimicrobium cellulans NBRC 103059.</title>
        <authorList>
            <person name="Ichikawa N."/>
            <person name="Sato H."/>
            <person name="Tonouchi N."/>
        </authorList>
    </citation>
    <scope>NUCLEOTIDE SEQUENCE</scope>
    <source>
        <strain evidence="1">NBRC 103059</strain>
    </source>
</reference>
<protein>
    <recommendedName>
        <fullName evidence="3">Secreted protein</fullName>
    </recommendedName>
</protein>
<dbReference type="Proteomes" id="UP001165168">
    <property type="component" value="Unassembled WGS sequence"/>
</dbReference>
<dbReference type="EMBL" id="BSTG01000005">
    <property type="protein sequence ID" value="GLY59109.1"/>
    <property type="molecule type" value="Genomic_DNA"/>
</dbReference>
<name>A0AAV5P917_CELCE</name>